<dbReference type="PROSITE" id="PS51257">
    <property type="entry name" value="PROKAR_LIPOPROTEIN"/>
    <property type="match status" value="1"/>
</dbReference>
<keyword evidence="3" id="KW-1185">Reference proteome</keyword>
<dbReference type="PANTHER" id="PTHR30451">
    <property type="entry name" value="OUTER MEMBRANE USHER PROTEIN"/>
    <property type="match status" value="1"/>
</dbReference>
<dbReference type="AlphaFoldDB" id="A0A0R0CQT3"/>
<dbReference type="EMBL" id="LDJJ01000031">
    <property type="protein sequence ID" value="KRG67475.1"/>
    <property type="molecule type" value="Genomic_DNA"/>
</dbReference>
<dbReference type="Pfam" id="PF00577">
    <property type="entry name" value="Usher"/>
    <property type="match status" value="1"/>
</dbReference>
<gene>
    <name evidence="2" type="ORF">ABB27_09655</name>
</gene>
<keyword evidence="1" id="KW-0732">Signal</keyword>
<dbReference type="GO" id="GO:0009297">
    <property type="term" value="P:pilus assembly"/>
    <property type="evidence" value="ECO:0007669"/>
    <property type="project" value="InterPro"/>
</dbReference>
<dbReference type="GO" id="GO:0015473">
    <property type="term" value="F:fimbrial usher porin activity"/>
    <property type="evidence" value="ECO:0007669"/>
    <property type="project" value="InterPro"/>
</dbReference>
<dbReference type="InterPro" id="IPR042186">
    <property type="entry name" value="FimD_plug_dom"/>
</dbReference>
<sequence>MTMSTHKPCRRSLLSISLGLAAAGFACSPAAAGERAVLPATATEDYTLLLQTSINQADTGQLTPYVVRQQTLFASPQNLRQLGLTLPAEFGGQALVPLPALSGVSIDYDAALQQINLQVPLSMLERPATHRDLRRMDSPRPDPVQRSAGGVFNYDLHARHAGDDTSLSSFSELRLFGLGSGIGSTTLAHVFGSGRTHSTRLDSSWQVDWRDAMVSLSVGDSVTAAHEWTRALRLGGVRMSRNFSLQPYRLTTPPASFAGAAILPLTVDLYIDGIRQSSQQLPPGRFQLDSSPSLNGAGQARLVVTDITGQSQTLDFALYGTPELLQAGLADWSLELGAIRRDYGLHSFAYGNHPVASGSLRYGLHDSLTLQAHAEGSRGIRQAGAGAVLLLGRRGGVLSGSLAGSHATGLSGHQHGLGYQWSARRFSVSASSLRRSAGYRDVAAVHEQATMPRRSEQAFAGFGTAAGQFSLSYVAQHHPELPRSRYAGVNWSHALSNNAYLSVNVNRDLSDNRGDSAFAYWSQPLDRHTSRSASLRHGRNGNQLSLEANRAASTPAALGWRAQISGGEQQRGLRAEINQRALRGQWSAGIEHDRAEASYTQAYASGSGALAWIGGRMHTLPRVDDAFVLVSTAGVGEVPVLLDNRSVGSTNKHGQLVVSQLSAWQRNQLSIDPQHLPADMQLDSTSAEVVPETRRGVQVVFPMRRRLALHFGVRDRDGQWLPAGSRISVQAPGHLPTSSVVGHEGKVYLLDPPPQSRLHFEAGQCSAHLPTAPASEGRINLEDVICE</sequence>
<reference evidence="2 3" key="1">
    <citation type="submission" date="2015-05" db="EMBL/GenBank/DDBJ databases">
        <title>Genome sequencing and analysis of members of genus Stenotrophomonas.</title>
        <authorList>
            <person name="Patil P.P."/>
            <person name="Midha S."/>
            <person name="Patil P.B."/>
        </authorList>
    </citation>
    <scope>NUCLEOTIDE SEQUENCE [LARGE SCALE GENOMIC DNA]</scope>
    <source>
        <strain evidence="2 3">DSM 18941</strain>
    </source>
</reference>
<feature type="signal peptide" evidence="1">
    <location>
        <begin position="1"/>
        <end position="32"/>
    </location>
</feature>
<dbReference type="PROSITE" id="PS51318">
    <property type="entry name" value="TAT"/>
    <property type="match status" value="1"/>
</dbReference>
<comment type="caution">
    <text evidence="2">The sequence shown here is derived from an EMBL/GenBank/DDBJ whole genome shotgun (WGS) entry which is preliminary data.</text>
</comment>
<dbReference type="PATRIC" id="fig|405446.3.peg.1413"/>
<dbReference type="PANTHER" id="PTHR30451:SF5">
    <property type="entry name" value="SLR0019 PROTEIN"/>
    <property type="match status" value="1"/>
</dbReference>
<dbReference type="Gene3D" id="2.60.40.3110">
    <property type="match status" value="1"/>
</dbReference>
<proteinExistence type="predicted"/>
<evidence type="ECO:0000256" key="1">
    <source>
        <dbReference type="SAM" id="SignalP"/>
    </source>
</evidence>
<dbReference type="InterPro" id="IPR006311">
    <property type="entry name" value="TAT_signal"/>
</dbReference>
<dbReference type="Proteomes" id="UP000051863">
    <property type="component" value="Unassembled WGS sequence"/>
</dbReference>
<evidence type="ECO:0008006" key="4">
    <source>
        <dbReference type="Google" id="ProtNLM"/>
    </source>
</evidence>
<protein>
    <recommendedName>
        <fullName evidence="4">PapC-like C-terminal domain-containing protein</fullName>
    </recommendedName>
</protein>
<accession>A0A0R0CQT3</accession>
<dbReference type="Gene3D" id="2.60.40.2610">
    <property type="entry name" value="Outer membrane usher protein FimD, plug domain"/>
    <property type="match status" value="1"/>
</dbReference>
<dbReference type="Gene3D" id="2.60.40.2070">
    <property type="match status" value="1"/>
</dbReference>
<evidence type="ECO:0000313" key="3">
    <source>
        <dbReference type="Proteomes" id="UP000051863"/>
    </source>
</evidence>
<dbReference type="InterPro" id="IPR043142">
    <property type="entry name" value="PapC-like_C_sf"/>
</dbReference>
<dbReference type="InterPro" id="IPR000015">
    <property type="entry name" value="Fimb_usher"/>
</dbReference>
<organism evidence="2 3">
    <name type="scientific">Stenotrophomonas terrae</name>
    <dbReference type="NCBI Taxonomy" id="405446"/>
    <lineage>
        <taxon>Bacteria</taxon>
        <taxon>Pseudomonadati</taxon>
        <taxon>Pseudomonadota</taxon>
        <taxon>Gammaproteobacteria</taxon>
        <taxon>Lysobacterales</taxon>
        <taxon>Lysobacteraceae</taxon>
        <taxon>Stenotrophomonas</taxon>
    </lineage>
</organism>
<dbReference type="GO" id="GO:0009279">
    <property type="term" value="C:cell outer membrane"/>
    <property type="evidence" value="ECO:0007669"/>
    <property type="project" value="TreeGrafter"/>
</dbReference>
<feature type="chain" id="PRO_5006394419" description="PapC-like C-terminal domain-containing protein" evidence="1">
    <location>
        <begin position="33"/>
        <end position="787"/>
    </location>
</feature>
<evidence type="ECO:0000313" key="2">
    <source>
        <dbReference type="EMBL" id="KRG67475.1"/>
    </source>
</evidence>
<name>A0A0R0CQT3_9GAMM</name>